<evidence type="ECO:0000256" key="2">
    <source>
        <dbReference type="ARBA" id="ARBA00022448"/>
    </source>
</evidence>
<feature type="region of interest" description="Disordered" evidence="12">
    <location>
        <begin position="947"/>
        <end position="976"/>
    </location>
</feature>
<evidence type="ECO:0000256" key="3">
    <source>
        <dbReference type="ARBA" id="ARBA00022737"/>
    </source>
</evidence>
<feature type="region of interest" description="Disordered" evidence="12">
    <location>
        <begin position="898"/>
        <end position="927"/>
    </location>
</feature>
<dbReference type="InterPro" id="IPR039462">
    <property type="entry name" value="Nup159/Nup146_N"/>
</dbReference>
<protein>
    <recommendedName>
        <fullName evidence="9">Nuclear pore complex protein Nup214</fullName>
    </recommendedName>
    <alternativeName>
        <fullName evidence="11">214 kDa nucleoporin</fullName>
    </alternativeName>
    <alternativeName>
        <fullName evidence="10">Nucleoporin Nup214</fullName>
    </alternativeName>
</protein>
<evidence type="ECO:0000256" key="12">
    <source>
        <dbReference type="SAM" id="MobiDB-lite"/>
    </source>
</evidence>
<feature type="compositionally biased region" description="Basic and acidic residues" evidence="12">
    <location>
        <begin position="1142"/>
        <end position="1156"/>
    </location>
</feature>
<feature type="region of interest" description="Disordered" evidence="12">
    <location>
        <begin position="1095"/>
        <end position="1159"/>
    </location>
</feature>
<dbReference type="GO" id="GO:0005643">
    <property type="term" value="C:nuclear pore"/>
    <property type="evidence" value="ECO:0007669"/>
    <property type="project" value="UniProtKB-SubCell"/>
</dbReference>
<dbReference type="EMBL" id="CM002911">
    <property type="protein sequence ID" value="KMY95918.1"/>
    <property type="molecule type" value="Genomic_DNA"/>
</dbReference>
<dbReference type="InterPro" id="IPR026054">
    <property type="entry name" value="Nucleoporin"/>
</dbReference>
<feature type="region of interest" description="Disordered" evidence="12">
    <location>
        <begin position="1026"/>
        <end position="1072"/>
    </location>
</feature>
<feature type="region of interest" description="Disordered" evidence="12">
    <location>
        <begin position="562"/>
        <end position="617"/>
    </location>
</feature>
<dbReference type="GO" id="GO:0008139">
    <property type="term" value="F:nuclear localization sequence binding"/>
    <property type="evidence" value="ECO:0007669"/>
    <property type="project" value="TreeGrafter"/>
</dbReference>
<feature type="compositionally biased region" description="Low complexity" evidence="12">
    <location>
        <begin position="428"/>
        <end position="441"/>
    </location>
</feature>
<dbReference type="GO" id="GO:0017056">
    <property type="term" value="F:structural constituent of nuclear pore"/>
    <property type="evidence" value="ECO:0007669"/>
    <property type="project" value="TreeGrafter"/>
</dbReference>
<dbReference type="InterPro" id="IPR015943">
    <property type="entry name" value="WD40/YVTN_repeat-like_dom_sf"/>
</dbReference>
<proteinExistence type="predicted"/>
<dbReference type="OrthoDB" id="248320at2759"/>
<evidence type="ECO:0000313" key="14">
    <source>
        <dbReference type="EMBL" id="KMY95918.1"/>
    </source>
</evidence>
<reference evidence="14" key="1">
    <citation type="journal article" date="2013" name="Genome Res.">
        <title>A second-generation assembly of the Drosophila simulans genome provides new insights into patterns of lineage-specific divergence.</title>
        <authorList>
            <person name="Hu T.T."/>
            <person name="Eisen M.B."/>
            <person name="Thornton K.R."/>
            <person name="Andolfatto P."/>
        </authorList>
    </citation>
    <scope>NUCLEOTIDE SEQUENCE [LARGE SCALE GENOMIC DNA]</scope>
    <source>
        <strain evidence="14">W501</strain>
    </source>
</reference>
<dbReference type="KEGG" id="dsi:Dsimw501_GD25096"/>
<keyword evidence="8" id="KW-0539">Nucleus</keyword>
<dbReference type="PANTHER" id="PTHR23193">
    <property type="entry name" value="NUCLEAR PORE COMPLEX PROTEIN NUP"/>
    <property type="match status" value="1"/>
</dbReference>
<keyword evidence="7" id="KW-0906">Nuclear pore complex</keyword>
<keyword evidence="3" id="KW-0677">Repeat</keyword>
<feature type="region of interest" description="Disordered" evidence="12">
    <location>
        <begin position="1651"/>
        <end position="1696"/>
    </location>
</feature>
<feature type="compositionally biased region" description="Low complexity" evidence="12">
    <location>
        <begin position="959"/>
        <end position="976"/>
    </location>
</feature>
<evidence type="ECO:0000259" key="13">
    <source>
        <dbReference type="Pfam" id="PF16755"/>
    </source>
</evidence>
<dbReference type="GO" id="GO:0090204">
    <property type="term" value="P:protein localization to nuclear pore"/>
    <property type="evidence" value="ECO:0007669"/>
    <property type="project" value="EnsemblMetazoa"/>
</dbReference>
<evidence type="ECO:0000256" key="10">
    <source>
        <dbReference type="ARBA" id="ARBA00077390"/>
    </source>
</evidence>
<organism evidence="14">
    <name type="scientific">Drosophila simulans</name>
    <name type="common">Fruit fly</name>
    <dbReference type="NCBI Taxonomy" id="7240"/>
    <lineage>
        <taxon>Eukaryota</taxon>
        <taxon>Metazoa</taxon>
        <taxon>Ecdysozoa</taxon>
        <taxon>Arthropoda</taxon>
        <taxon>Hexapoda</taxon>
        <taxon>Insecta</taxon>
        <taxon>Pterygota</taxon>
        <taxon>Neoptera</taxon>
        <taxon>Endopterygota</taxon>
        <taxon>Diptera</taxon>
        <taxon>Brachycera</taxon>
        <taxon>Muscomorpha</taxon>
        <taxon>Ephydroidea</taxon>
        <taxon>Drosophilidae</taxon>
        <taxon>Drosophila</taxon>
        <taxon>Sophophora</taxon>
    </lineage>
</organism>
<evidence type="ECO:0000256" key="7">
    <source>
        <dbReference type="ARBA" id="ARBA00023132"/>
    </source>
</evidence>
<reference evidence="14" key="3">
    <citation type="submission" date="2015-04" db="EMBL/GenBank/DDBJ databases">
        <authorList>
            <consortium name="FlyBase"/>
        </authorList>
    </citation>
    <scope>NUCLEOTIDE SEQUENCE</scope>
    <source>
        <strain evidence="14">W501</strain>
    </source>
</reference>
<keyword evidence="6" id="KW-0811">Translocation</keyword>
<evidence type="ECO:0000256" key="1">
    <source>
        <dbReference type="ARBA" id="ARBA00004567"/>
    </source>
</evidence>
<comment type="subcellular location">
    <subcellularLocation>
        <location evidence="1">Nucleus</location>
        <location evidence="1">Nuclear pore complex</location>
    </subcellularLocation>
</comment>
<keyword evidence="5" id="KW-0653">Protein transport</keyword>
<feature type="region of interest" description="Disordered" evidence="12">
    <location>
        <begin position="1413"/>
        <end position="1433"/>
    </location>
</feature>
<keyword evidence="2" id="KW-0813">Transport</keyword>
<dbReference type="SUPFAM" id="SSF117289">
    <property type="entry name" value="Nucleoporin domain"/>
    <property type="match status" value="1"/>
</dbReference>
<sequence>MAQIAPDCKDTQDFQFKLHHKVVAFKKCGEPRSNVNLLAVSSSRGLLFAGSPTQPELKVIIVKDLVNAKSTGQQPQARLVTLPSIPNYIACNSDGNLLAVNYTQNGTGLLSIYAVISFMTPDVRPVSSIRLAAEDHVHSVQLLWNPVLPNSLAVVLSNGALAMYALKEGGHVEMHSLNKDQQVKCGCWSPKGKQIVLGFSGGTVKQFKPDLTLAKQILCPPNIHDAPFDTIAIQWLSTFQFAVIFLQHGEDCSPSLYILNAPKDGAPRYIKYYDICYSINGPRKDQFLFSHVPQWNLLLVVSANGVEVGIMGSTEAGDSPAWQQLTLLDEARIEMPLSEDKDETFPLGFAFDTSTTHQLTINEQKLQTMPMVHVLSSDGILLSFNFLNMLPTAVSVCSPPPPVADTSGQFKPLNTLLASEEEEQPAWAASPPTKAPAVTPAASSDISFAFPPNTVTSTPAPSKDKQPSLFSGFGAAAAKAPASQLSFGTAPTSSPLSFGAPATNAAKPTTPFGAPATNAATPTTPFGGFGTQATTTAMGSMFSAPGANAFGGMALNKPAIASVTPRTAPPGSTATATPSASAPANKPLYTVPSTFTPVDTKPDTSAPPSIADESLKPDDIEPIIKDMIALQIEAFSQDIQKQKEQTKELFKGIAAPSALRAYAKRLDDLQELNDQAKDVEFELDVQGLRQGLNEAYAIVAECRGKLEIYRKPEITRLMNSSSCDPSGRRMLARLQSYVAANEAQLRLAQQHVDMQWEQFQDVVRRNSKSRMHMPCLEGIYQRLTRLQNLTSNQRILQNNIKAKLKERGLLQAALLDQEKSRTRTNEAVDTLADSILKMSLSQVVDSNAAKLSRERLQKIRNVVQLQKINVICPQRPDRVGLKSEVILETKRRAEQIKKAAAKPATANKYTQSAVAPPPTPNVASTPAVAPMPQASVTVAPSLPKPMPSIPSLVEKPGVPTTTTPAATSFSFSQSSPFVNTSTVTPTTNTMTPGEAAKPGLSIFGGSTSSSFSFGGGAAKSTLSFGAGSPAVAAPTPKPNPLAAVEKPTPEPTKPKEQNAAMTPGETANPGLSIFGGITNSSFSFGGGATKSALSFGAGSPAVAASTPKPNPLAAVEKPTPEPTKPKEQNAALELKAVQPETEESKVPQKPKAETENKSFGFGGFTGTADTAGNTSSSPFSFGGLGSSLGFGGTAAAVPKSEPSSTATTNVATSASTAPFGIFSAALAKPSNSEPITTVTSSTTTITSKPANVIASSSSTDAPSATNNSAPIGGLFSSVNICKPNTPADNTKPANIFGGGSSAGSFSFGGTTDASKGLFGSIKSVTSATTAPTSVTEANNKTDPISTTALNISTTTTTTAVSSPAVVPAAVTAAIPATSSTTVTSIAAVPGSAFSFSNAFSTLSAGGAVAPTTTAPPPLTANSPTSTSTGSNSSNSVFGGGFAAATSTTAPVANPFQSAAKSPVSSGNIFGSIPKPETSVFGGVATAPSNTTAAATPAAPPVGLFASAAISNPSPFGSPTTSAPASGVNIFGQAVKPSVFGQPAQAGDSGGSIFGGGSASAPFGSSSIFGGGNTQSAVGAPAAGSTSIFGQKVFGQSSVAAPAEGGNIFSNPVGSPQASPFGGGGNSIFGSPATASPASGGSIFGGGSSSGGFGSFTQTTPAQGGFGGGFGQSGGGSVAQTGFGSPQTAQQQTTTPGGFGAKPVFGGSPAFGASPTFGGGATFGSPKGFGGFGGASPVASPPPFGAAAKPAQGNIFETLGGQESGLSFGNLAQTGNSNAQKPAFGGSSFMNYR</sequence>
<dbReference type="GO" id="GO:0046826">
    <property type="term" value="P:negative regulation of protein export from nucleus"/>
    <property type="evidence" value="ECO:0007669"/>
    <property type="project" value="EnsemblMetazoa"/>
</dbReference>
<evidence type="ECO:0000256" key="5">
    <source>
        <dbReference type="ARBA" id="ARBA00022927"/>
    </source>
</evidence>
<accession>A0A0J9RIW1</accession>
<dbReference type="Proteomes" id="UP000035880">
    <property type="component" value="Chromosome 2R"/>
</dbReference>
<reference evidence="14" key="2">
    <citation type="submission" date="2014-06" db="EMBL/GenBank/DDBJ databases">
        <authorList>
            <person name="Hu T."/>
            <person name="Eisen M.B."/>
            <person name="Thornton K.R."/>
            <person name="Andolfatto P."/>
        </authorList>
    </citation>
    <scope>NUCLEOTIDE SEQUENCE</scope>
    <source>
        <strain evidence="14">W501</strain>
    </source>
</reference>
<feature type="compositionally biased region" description="Low complexity" evidence="12">
    <location>
        <begin position="564"/>
        <end position="584"/>
    </location>
</feature>
<feature type="compositionally biased region" description="Low complexity" evidence="12">
    <location>
        <begin position="1419"/>
        <end position="1433"/>
    </location>
</feature>
<dbReference type="GO" id="GO:0006406">
    <property type="term" value="P:mRNA export from nucleus"/>
    <property type="evidence" value="ECO:0007669"/>
    <property type="project" value="EnsemblMetazoa"/>
</dbReference>
<evidence type="ECO:0000256" key="11">
    <source>
        <dbReference type="ARBA" id="ARBA00083901"/>
    </source>
</evidence>
<evidence type="ECO:0000256" key="6">
    <source>
        <dbReference type="ARBA" id="ARBA00023010"/>
    </source>
</evidence>
<feature type="region of interest" description="Disordered" evidence="12">
    <location>
        <begin position="419"/>
        <end position="441"/>
    </location>
</feature>
<evidence type="ECO:0000256" key="4">
    <source>
        <dbReference type="ARBA" id="ARBA00022816"/>
    </source>
</evidence>
<dbReference type="PANTHER" id="PTHR23193:SF46">
    <property type="entry name" value="NUCLEAR PORE COMPLEX PROTEIN NUP214"/>
    <property type="match status" value="1"/>
</dbReference>
<dbReference type="Bgee" id="FBgn0196408">
    <property type="expression patterns" value="Expressed in embryo and 3 other cell types or tissues"/>
</dbReference>
<gene>
    <name evidence="14" type="primary">Dsim\GD25096</name>
    <name evidence="14" type="ORF">Dsimw501_GD25096</name>
</gene>
<feature type="compositionally biased region" description="Gly residues" evidence="12">
    <location>
        <begin position="1663"/>
        <end position="1676"/>
    </location>
</feature>
<dbReference type="Pfam" id="PF16755">
    <property type="entry name" value="Beta-prop_NUP159_NUP214"/>
    <property type="match status" value="1"/>
</dbReference>
<keyword evidence="4" id="KW-0509">mRNA transport</keyword>
<dbReference type="Gene3D" id="2.130.10.10">
    <property type="entry name" value="YVTN repeat-like/Quinoprotein amine dehydrogenase"/>
    <property type="match status" value="1"/>
</dbReference>
<name>A0A0J9RIW1_DROSI</name>
<feature type="domain" description="Nucleoporin Nup159/Nup146 N-terminal" evidence="13">
    <location>
        <begin position="31"/>
        <end position="381"/>
    </location>
</feature>
<feature type="region of interest" description="Disordered" evidence="12">
    <location>
        <begin position="449"/>
        <end position="468"/>
    </location>
</feature>
<evidence type="ECO:0000256" key="9">
    <source>
        <dbReference type="ARBA" id="ARBA00068360"/>
    </source>
</evidence>
<dbReference type="FunFam" id="2.130.10.10:FF:000142">
    <property type="entry name" value="Nuclear pore complex protein Nup214"/>
    <property type="match status" value="1"/>
</dbReference>
<dbReference type="GO" id="GO:0006606">
    <property type="term" value="P:protein import into nucleus"/>
    <property type="evidence" value="ECO:0007669"/>
    <property type="project" value="EnsemblMetazoa"/>
</dbReference>
<evidence type="ECO:0000256" key="8">
    <source>
        <dbReference type="ARBA" id="ARBA00023242"/>
    </source>
</evidence>